<accession>A0A9P7SXJ1</accession>
<dbReference type="Gene3D" id="3.90.550.10">
    <property type="entry name" value="Spore Coat Polysaccharide Biosynthesis Protein SpsA, Chain A"/>
    <property type="match status" value="1"/>
</dbReference>
<keyword evidence="2" id="KW-1185">Reference proteome</keyword>
<name>A0A9P7SXJ1_9HYPO</name>
<gene>
    <name evidence="1" type="ORF">E4U43_003470</name>
</gene>
<dbReference type="AlphaFoldDB" id="A0A9P7SXJ1"/>
<evidence type="ECO:0000313" key="2">
    <source>
        <dbReference type="Proteomes" id="UP000748025"/>
    </source>
</evidence>
<comment type="caution">
    <text evidence="1">The sequence shown here is derived from an EMBL/GenBank/DDBJ whole genome shotgun (WGS) entry which is preliminary data.</text>
</comment>
<protein>
    <submittedName>
        <fullName evidence="1">Uncharacterized protein</fullName>
    </submittedName>
</protein>
<dbReference type="SUPFAM" id="SSF53448">
    <property type="entry name" value="Nucleotide-diphospho-sugar transferases"/>
    <property type="match status" value="1"/>
</dbReference>
<dbReference type="EMBL" id="SRPW01002351">
    <property type="protein sequence ID" value="KAG5993565.1"/>
    <property type="molecule type" value="Genomic_DNA"/>
</dbReference>
<evidence type="ECO:0000313" key="1">
    <source>
        <dbReference type="EMBL" id="KAG5993565.1"/>
    </source>
</evidence>
<proteinExistence type="predicted"/>
<dbReference type="InterPro" id="IPR029044">
    <property type="entry name" value="Nucleotide-diphossugar_trans"/>
</dbReference>
<sequence length="176" mass="19984">MDEIASAPAEAFTSWLRTFGALSDVPKFEIGSLGFFRSYSHQVLLEHFDELSSQHDEGLRDMLVPSISASIFLPQKSVWNFRQNDRSLPHPPDSTPEPRSKLWHLRRKMVRNDARLKPTRYESSLGSDFDALKEQFAVWDVIAQDFGRQEAIPGLRSGNTVIDERNFALGRHGQGA</sequence>
<dbReference type="Proteomes" id="UP000748025">
    <property type="component" value="Unassembled WGS sequence"/>
</dbReference>
<organism evidence="1 2">
    <name type="scientific">Claviceps pusilla</name>
    <dbReference type="NCBI Taxonomy" id="123648"/>
    <lineage>
        <taxon>Eukaryota</taxon>
        <taxon>Fungi</taxon>
        <taxon>Dikarya</taxon>
        <taxon>Ascomycota</taxon>
        <taxon>Pezizomycotina</taxon>
        <taxon>Sordariomycetes</taxon>
        <taxon>Hypocreomycetidae</taxon>
        <taxon>Hypocreales</taxon>
        <taxon>Clavicipitaceae</taxon>
        <taxon>Claviceps</taxon>
    </lineage>
</organism>
<dbReference type="OrthoDB" id="202470at2759"/>
<reference evidence="1" key="1">
    <citation type="journal article" date="2020" name="bioRxiv">
        <title>Whole genome comparisons of ergot fungi reveals the divergence and evolution of species within the genus Claviceps are the result of varying mechanisms driving genome evolution and host range expansion.</title>
        <authorList>
            <person name="Wyka S.A."/>
            <person name="Mondo S.J."/>
            <person name="Liu M."/>
            <person name="Dettman J."/>
            <person name="Nalam V."/>
            <person name="Broders K.D."/>
        </authorList>
    </citation>
    <scope>NUCLEOTIDE SEQUENCE</scope>
    <source>
        <strain evidence="1">CCC 602</strain>
    </source>
</reference>